<dbReference type="Proteomes" id="UP001174839">
    <property type="component" value="Unassembled WGS sequence"/>
</dbReference>
<evidence type="ECO:0000313" key="1">
    <source>
        <dbReference type="EMBL" id="MDM9631593.1"/>
    </source>
</evidence>
<dbReference type="EMBL" id="JAUDUY010000003">
    <property type="protein sequence ID" value="MDM9631593.1"/>
    <property type="molecule type" value="Genomic_DNA"/>
</dbReference>
<sequence length="301" mass="33203">MKNHIFAFLLILGGILTLTSQELAPYIKVVETQETIETVSERILNALNQEGFEVLGTYHPANKGSLKVIAFTRKDLKNTVVKVADRGALGAVMKVGLVAKEGKVTVSCTNPDYLLRAYLREAYGTYKSTLEAFTADLNTALSSIGADFKPFGGTVEADKLKDYHYKIMMPYFTDPVTLGEYTSFEEGLRTIESNLKAKKGNTLKVYQLVYPDRKIAVFGVGLMDKEDGEAHFLPIIGEEHVAAMPYEIILQNNTATMLHGKYRIALHWPDLTMGTFMKIMSTPGDIEDALEAVCMPLGSGS</sequence>
<organism evidence="1 2">
    <name type="scientific">Robiginitalea aurantiaca</name>
    <dbReference type="NCBI Taxonomy" id="3056915"/>
    <lineage>
        <taxon>Bacteria</taxon>
        <taxon>Pseudomonadati</taxon>
        <taxon>Bacteroidota</taxon>
        <taxon>Flavobacteriia</taxon>
        <taxon>Flavobacteriales</taxon>
        <taxon>Flavobacteriaceae</taxon>
        <taxon>Robiginitalea</taxon>
    </lineage>
</organism>
<dbReference type="RefSeq" id="WP_289724944.1">
    <property type="nucleotide sequence ID" value="NZ_JAUDUY010000003.1"/>
</dbReference>
<gene>
    <name evidence="1" type="ORF">QU605_08935</name>
</gene>
<dbReference type="SUPFAM" id="SSF103247">
    <property type="entry name" value="TT1751-like"/>
    <property type="match status" value="1"/>
</dbReference>
<reference evidence="1" key="1">
    <citation type="submission" date="2023-06" db="EMBL/GenBank/DDBJ databases">
        <title>Robiginitalea aurantiacus sp. nov. and Algoriphagus sediminis sp. nov., isolated from coastal sediment.</title>
        <authorList>
            <person name="Zhou Z.Y."/>
            <person name="An J."/>
            <person name="Jia Y.W."/>
            <person name="Du Z.J."/>
        </authorList>
    </citation>
    <scope>NUCLEOTIDE SEQUENCE</scope>
    <source>
        <strain evidence="1">M39</strain>
    </source>
</reference>
<protein>
    <recommendedName>
        <fullName evidence="3">DUF302 domain-containing protein</fullName>
    </recommendedName>
</protein>
<comment type="caution">
    <text evidence="1">The sequence shown here is derived from an EMBL/GenBank/DDBJ whole genome shotgun (WGS) entry which is preliminary data.</text>
</comment>
<proteinExistence type="predicted"/>
<dbReference type="InterPro" id="IPR035923">
    <property type="entry name" value="TT1751-like_sf"/>
</dbReference>
<evidence type="ECO:0008006" key="3">
    <source>
        <dbReference type="Google" id="ProtNLM"/>
    </source>
</evidence>
<keyword evidence="2" id="KW-1185">Reference proteome</keyword>
<accession>A0ABT7WF97</accession>
<name>A0ABT7WF97_9FLAO</name>
<evidence type="ECO:0000313" key="2">
    <source>
        <dbReference type="Proteomes" id="UP001174839"/>
    </source>
</evidence>
<dbReference type="Gene3D" id="3.30.310.70">
    <property type="entry name" value="TT1751-like domain"/>
    <property type="match status" value="1"/>
</dbReference>